<feature type="region of interest" description="Disordered" evidence="2">
    <location>
        <begin position="1"/>
        <end position="36"/>
    </location>
</feature>
<reference evidence="4" key="1">
    <citation type="submission" date="2016-03" db="EMBL/GenBank/DDBJ databases">
        <authorList>
            <person name="Devillers H."/>
        </authorList>
    </citation>
    <scope>NUCLEOTIDE SEQUENCE [LARGE SCALE GENOMIC DNA]</scope>
</reference>
<dbReference type="OrthoDB" id="4036276at2759"/>
<dbReference type="OMA" id="THHAGEA"/>
<dbReference type="AlphaFoldDB" id="A0A1G4M7Y7"/>
<protein>
    <submittedName>
        <fullName evidence="3">LAFE_0B06480g1_1</fullName>
    </submittedName>
</protein>
<keyword evidence="1" id="KW-0175">Coiled coil</keyword>
<gene>
    <name evidence="3" type="ORF">LAFE_0B06480G</name>
</gene>
<dbReference type="EMBL" id="LT598489">
    <property type="protein sequence ID" value="SCV99967.1"/>
    <property type="molecule type" value="Genomic_DNA"/>
</dbReference>
<feature type="compositionally biased region" description="Polar residues" evidence="2">
    <location>
        <begin position="1"/>
        <end position="12"/>
    </location>
</feature>
<accession>A0A1G4M7Y7</accession>
<feature type="coiled-coil region" evidence="1">
    <location>
        <begin position="41"/>
        <end position="75"/>
    </location>
</feature>
<name>A0A1G4M7Y7_LACFM</name>
<dbReference type="STRING" id="4955.A0A1G4M7Y7"/>
<evidence type="ECO:0000256" key="1">
    <source>
        <dbReference type="SAM" id="Coils"/>
    </source>
</evidence>
<evidence type="ECO:0000313" key="4">
    <source>
        <dbReference type="Proteomes" id="UP000190831"/>
    </source>
</evidence>
<proteinExistence type="predicted"/>
<sequence length="340" mass="37252">MDFTSDSHNPSTAAPVDAHTTPSAPPTSTAAASTADSELALDNDELRLAALHDEKDLLLEQRDALLQRIDRARAQLAARQHDGTPAQATAPRMFDESTLAAALARATAPRQAPAVASRSKIDGNVSLHDELSNKYDALPLLNWDLRFSRLRALFPGVALRVANTATTTTTHGPDLTVQTATLQFDPGDFHLVLELQLLHARIHALRVLQLSSKVRLALAPLVAHAERTCNVSFLLLGCYEYARLWDERARLWRALDQAFKAWNVAHTSPSVWSLSRDALSVTVCLDISFKDLPFPHSQIRVGLSNNACPIPHAHAVAMALIREYGVHHGIESFVRATFNL</sequence>
<keyword evidence="4" id="KW-1185">Reference proteome</keyword>
<organism evidence="3 4">
    <name type="scientific">Lachancea fermentati</name>
    <name type="common">Zygosaccharomyces fermentati</name>
    <dbReference type="NCBI Taxonomy" id="4955"/>
    <lineage>
        <taxon>Eukaryota</taxon>
        <taxon>Fungi</taxon>
        <taxon>Dikarya</taxon>
        <taxon>Ascomycota</taxon>
        <taxon>Saccharomycotina</taxon>
        <taxon>Saccharomycetes</taxon>
        <taxon>Saccharomycetales</taxon>
        <taxon>Saccharomycetaceae</taxon>
        <taxon>Lachancea</taxon>
    </lineage>
</organism>
<dbReference type="Proteomes" id="UP000190831">
    <property type="component" value="Chromosome B"/>
</dbReference>
<evidence type="ECO:0000256" key="2">
    <source>
        <dbReference type="SAM" id="MobiDB-lite"/>
    </source>
</evidence>
<evidence type="ECO:0000313" key="3">
    <source>
        <dbReference type="EMBL" id="SCV99967.1"/>
    </source>
</evidence>
<feature type="compositionally biased region" description="Low complexity" evidence="2">
    <location>
        <begin position="20"/>
        <end position="35"/>
    </location>
</feature>